<organism evidence="1 4">
    <name type="scientific">Ogataea haglerorum</name>
    <dbReference type="NCBI Taxonomy" id="1937702"/>
    <lineage>
        <taxon>Eukaryota</taxon>
        <taxon>Fungi</taxon>
        <taxon>Dikarya</taxon>
        <taxon>Ascomycota</taxon>
        <taxon>Saccharomycotina</taxon>
        <taxon>Pichiomycetes</taxon>
        <taxon>Pichiales</taxon>
        <taxon>Pichiaceae</taxon>
        <taxon>Ogataea</taxon>
    </lineage>
</organism>
<gene>
    <name evidence="1" type="ORF">KL933_004080</name>
    <name evidence="2" type="ORF">KL946_004243</name>
</gene>
<evidence type="ECO:0000313" key="3">
    <source>
        <dbReference type="Proteomes" id="UP000697297"/>
    </source>
</evidence>
<dbReference type="Proteomes" id="UP000697297">
    <property type="component" value="Unassembled WGS sequence"/>
</dbReference>
<dbReference type="EMBL" id="JAHLUH010000012">
    <property type="protein sequence ID" value="KAG7725514.1"/>
    <property type="molecule type" value="Genomic_DNA"/>
</dbReference>
<reference evidence="1 3" key="1">
    <citation type="journal article" date="2021" name="G3 (Bethesda)">
        <title>Genomic diversity, chromosomal rearrangements, and interspecies hybridization in the ogataea polymorpha species complex.</title>
        <authorList>
            <person name="Hanson S.J."/>
            <person name="Cinneide E.O."/>
            <person name="Salzberg L.I."/>
            <person name="Wolfe K.H."/>
            <person name="McGowan J."/>
            <person name="Fitzpatrick D.A."/>
            <person name="Matlin K."/>
        </authorList>
    </citation>
    <scope>NUCLEOTIDE SEQUENCE</scope>
    <source>
        <strain evidence="2">81-436-3</strain>
        <strain evidence="1">83-405-1</strain>
    </source>
</reference>
<accession>A0AAN6HZV7</accession>
<keyword evidence="3" id="KW-1185">Reference proteome</keyword>
<name>A0AAN6HZV7_9ASCO</name>
<evidence type="ECO:0000313" key="2">
    <source>
        <dbReference type="EMBL" id="KAG7762891.1"/>
    </source>
</evidence>
<dbReference type="EMBL" id="JAHLUN010000012">
    <property type="protein sequence ID" value="KAG7762891.1"/>
    <property type="molecule type" value="Genomic_DNA"/>
</dbReference>
<evidence type="ECO:0000313" key="1">
    <source>
        <dbReference type="EMBL" id="KAG7725514.1"/>
    </source>
</evidence>
<evidence type="ECO:0000313" key="4">
    <source>
        <dbReference type="Proteomes" id="UP000738402"/>
    </source>
</evidence>
<protein>
    <submittedName>
        <fullName evidence="1">Uncharacterized protein</fullName>
    </submittedName>
</protein>
<comment type="caution">
    <text evidence="1">The sequence shown here is derived from an EMBL/GenBank/DDBJ whole genome shotgun (WGS) entry which is preliminary data.</text>
</comment>
<dbReference type="AlphaFoldDB" id="A0AAN6HZV7"/>
<proteinExistence type="predicted"/>
<sequence length="160" mass="18229">MALVFVFLVPTLYNFYTTFKMYIKYRKGKKGTDIPDYIEHGNLIEVPLLPDNPSLASFDESFNNWTFEPPALFRTASGTQSVNSKTLQLTDHRVVPAVATGPSTKPTPKSDLAFREADLYYNSFGVLEPDPEVMKLWKERERKLYRAASMDVQARLAARV</sequence>
<dbReference type="Proteomes" id="UP000738402">
    <property type="component" value="Unassembled WGS sequence"/>
</dbReference>